<dbReference type="CDD" id="cd01166">
    <property type="entry name" value="KdgK"/>
    <property type="match status" value="1"/>
</dbReference>
<evidence type="ECO:0000256" key="2">
    <source>
        <dbReference type="ARBA" id="ARBA00022679"/>
    </source>
</evidence>
<sequence>MTPPLILFVGEPMIELSVPQAQETARLGVAGDVLNAAIYMRRALRGAARVELVTALGHDRFSDRIMSFAEAHGVGVARIRLDPDRGPGLYAIETDAEGERSFAYWRDASAARRMFGPDAPPDFSALDGASHVFLSAITLAILSAPVRAALLDRLASLRRAGVTVCFDSNYRPRLWESVAVARAAVDRAWAVTDIGFPSIDDEVALFGESEAEATRRLSRYDMSLCVLKRGGAGPRLLVPDPGGSEPVFAQAERVVDTTGAGDSFDGTFLAAWVEGQGVDDALRRAHEMAARVVAAPGAILPATTSEEAAAARAS</sequence>
<feature type="domain" description="Carbohydrate kinase PfkB" evidence="4">
    <location>
        <begin position="8"/>
        <end position="302"/>
    </location>
</feature>
<keyword evidence="2 6" id="KW-0808">Transferase</keyword>
<evidence type="ECO:0000313" key="5">
    <source>
        <dbReference type="EMBL" id="PSK86327.1"/>
    </source>
</evidence>
<dbReference type="InterPro" id="IPR050306">
    <property type="entry name" value="PfkB_Carbo_kinase"/>
</dbReference>
<dbReference type="PANTHER" id="PTHR43085">
    <property type="entry name" value="HEXOKINASE FAMILY MEMBER"/>
    <property type="match status" value="1"/>
</dbReference>
<dbReference type="SUPFAM" id="SSF53613">
    <property type="entry name" value="Ribokinase-like"/>
    <property type="match status" value="1"/>
</dbReference>
<dbReference type="RefSeq" id="WP_106535047.1">
    <property type="nucleotide sequence ID" value="NZ_FWFY01000005.1"/>
</dbReference>
<organism evidence="6 7">
    <name type="scientific">Limimaricola soesokkakensis</name>
    <dbReference type="NCBI Taxonomy" id="1343159"/>
    <lineage>
        <taxon>Bacteria</taxon>
        <taxon>Pseudomonadati</taxon>
        <taxon>Pseudomonadota</taxon>
        <taxon>Alphaproteobacteria</taxon>
        <taxon>Rhodobacterales</taxon>
        <taxon>Paracoccaceae</taxon>
        <taxon>Limimaricola</taxon>
    </lineage>
</organism>
<evidence type="ECO:0000313" key="6">
    <source>
        <dbReference type="EMBL" id="SLN47662.1"/>
    </source>
</evidence>
<dbReference type="EMBL" id="PYGB01000005">
    <property type="protein sequence ID" value="PSK86327.1"/>
    <property type="molecule type" value="Genomic_DNA"/>
</dbReference>
<comment type="similarity">
    <text evidence="1">Belongs to the carbohydrate kinase PfkB family.</text>
</comment>
<keyword evidence="8" id="KW-1185">Reference proteome</keyword>
<gene>
    <name evidence="6" type="primary">kdgK_3</name>
    <name evidence="5" type="ORF">CLV79_10534</name>
    <name evidence="6" type="ORF">LOS8367_02138</name>
</gene>
<dbReference type="GO" id="GO:0019698">
    <property type="term" value="P:D-galacturonate catabolic process"/>
    <property type="evidence" value="ECO:0007669"/>
    <property type="project" value="TreeGrafter"/>
</dbReference>
<dbReference type="Proteomes" id="UP000193495">
    <property type="component" value="Unassembled WGS sequence"/>
</dbReference>
<dbReference type="PANTHER" id="PTHR43085:SF15">
    <property type="entry name" value="2-DEHYDRO-3-DEOXYGLUCONOKINASE"/>
    <property type="match status" value="1"/>
</dbReference>
<evidence type="ECO:0000313" key="7">
    <source>
        <dbReference type="Proteomes" id="UP000193495"/>
    </source>
</evidence>
<reference evidence="6 7" key="1">
    <citation type="submission" date="2017-03" db="EMBL/GenBank/DDBJ databases">
        <authorList>
            <person name="Afonso C.L."/>
            <person name="Miller P.J."/>
            <person name="Scott M.A."/>
            <person name="Spackman E."/>
            <person name="Goraichik I."/>
            <person name="Dimitrov K.M."/>
            <person name="Suarez D.L."/>
            <person name="Swayne D.E."/>
        </authorList>
    </citation>
    <scope>NUCLEOTIDE SEQUENCE [LARGE SCALE GENOMIC DNA]</scope>
    <source>
        <strain evidence="6 7">CECT 8367</strain>
    </source>
</reference>
<dbReference type="InterPro" id="IPR011611">
    <property type="entry name" value="PfkB_dom"/>
</dbReference>
<accession>A0A1X6ZCH7</accession>
<evidence type="ECO:0000256" key="3">
    <source>
        <dbReference type="ARBA" id="ARBA00022777"/>
    </source>
</evidence>
<evidence type="ECO:0000259" key="4">
    <source>
        <dbReference type="Pfam" id="PF00294"/>
    </source>
</evidence>
<evidence type="ECO:0000256" key="1">
    <source>
        <dbReference type="ARBA" id="ARBA00010688"/>
    </source>
</evidence>
<dbReference type="GO" id="GO:0042840">
    <property type="term" value="P:D-glucuronate catabolic process"/>
    <property type="evidence" value="ECO:0007669"/>
    <property type="project" value="TreeGrafter"/>
</dbReference>
<dbReference type="EMBL" id="FWFY01000005">
    <property type="protein sequence ID" value="SLN47662.1"/>
    <property type="molecule type" value="Genomic_DNA"/>
</dbReference>
<dbReference type="AlphaFoldDB" id="A0A1X6ZCH7"/>
<dbReference type="GO" id="GO:0008673">
    <property type="term" value="F:2-dehydro-3-deoxygluconokinase activity"/>
    <property type="evidence" value="ECO:0007669"/>
    <property type="project" value="UniProtKB-EC"/>
</dbReference>
<dbReference type="Gene3D" id="3.40.1190.20">
    <property type="match status" value="1"/>
</dbReference>
<proteinExistence type="inferred from homology"/>
<evidence type="ECO:0000313" key="8">
    <source>
        <dbReference type="Proteomes" id="UP000240624"/>
    </source>
</evidence>
<dbReference type="Proteomes" id="UP000240624">
    <property type="component" value="Unassembled WGS sequence"/>
</dbReference>
<dbReference type="InterPro" id="IPR029056">
    <property type="entry name" value="Ribokinase-like"/>
</dbReference>
<protein>
    <submittedName>
        <fullName evidence="6">2-dehydro-3-deoxygluconokinase</fullName>
        <ecNumber evidence="6">2.7.1.45</ecNumber>
    </submittedName>
</protein>
<name>A0A1X6ZCH7_9RHOB</name>
<dbReference type="Pfam" id="PF00294">
    <property type="entry name" value="PfkB"/>
    <property type="match status" value="1"/>
</dbReference>
<keyword evidence="3 6" id="KW-0418">Kinase</keyword>
<reference evidence="5 8" key="2">
    <citation type="submission" date="2018-03" db="EMBL/GenBank/DDBJ databases">
        <title>Genomic Encyclopedia of Archaeal and Bacterial Type Strains, Phase II (KMG-II): from individual species to whole genera.</title>
        <authorList>
            <person name="Goeker M."/>
        </authorList>
    </citation>
    <scope>NUCLEOTIDE SEQUENCE [LARGE SCALE GENOMIC DNA]</scope>
    <source>
        <strain evidence="5 8">DSM 29956</strain>
    </source>
</reference>
<dbReference type="OrthoDB" id="9776822at2"/>
<dbReference type="GO" id="GO:0006974">
    <property type="term" value="P:DNA damage response"/>
    <property type="evidence" value="ECO:0007669"/>
    <property type="project" value="TreeGrafter"/>
</dbReference>
<dbReference type="GO" id="GO:0005829">
    <property type="term" value="C:cytosol"/>
    <property type="evidence" value="ECO:0007669"/>
    <property type="project" value="TreeGrafter"/>
</dbReference>
<dbReference type="EC" id="2.7.1.45" evidence="6"/>